<dbReference type="OrthoDB" id="5945995at2"/>
<accession>A0A4P2VJ99</accession>
<evidence type="ECO:0000313" key="1">
    <source>
        <dbReference type="EMBL" id="BBH51610.1"/>
    </source>
</evidence>
<gene>
    <name evidence="1" type="ORF">JCM31447_00250</name>
</gene>
<dbReference type="SUPFAM" id="SSF53955">
    <property type="entry name" value="Lysozyme-like"/>
    <property type="match status" value="1"/>
</dbReference>
<evidence type="ECO:0000313" key="2">
    <source>
        <dbReference type="Proteomes" id="UP000291236"/>
    </source>
</evidence>
<dbReference type="Proteomes" id="UP000291236">
    <property type="component" value="Chromosome"/>
</dbReference>
<proteinExistence type="predicted"/>
<dbReference type="AlphaFoldDB" id="A0A4P2VJ99"/>
<dbReference type="EMBL" id="AP019368">
    <property type="protein sequence ID" value="BBH51610.1"/>
    <property type="molecule type" value="Genomic_DNA"/>
</dbReference>
<keyword evidence="2" id="KW-1185">Reference proteome</keyword>
<dbReference type="KEGG" id="sbf:JCM31447_00250"/>
<dbReference type="InterPro" id="IPR023346">
    <property type="entry name" value="Lysozyme-like_dom_sf"/>
</dbReference>
<protein>
    <submittedName>
        <fullName evidence="1">Uncharacterized protein</fullName>
    </submittedName>
</protein>
<organism evidence="1 2">
    <name type="scientific">Fluviispira sanaruensis</name>
    <dbReference type="NCBI Taxonomy" id="2493639"/>
    <lineage>
        <taxon>Bacteria</taxon>
        <taxon>Pseudomonadati</taxon>
        <taxon>Bdellovibrionota</taxon>
        <taxon>Oligoflexia</taxon>
        <taxon>Silvanigrellales</taxon>
        <taxon>Silvanigrellaceae</taxon>
        <taxon>Fluviispira</taxon>
    </lineage>
</organism>
<dbReference type="RefSeq" id="WP_130605328.1">
    <property type="nucleotide sequence ID" value="NZ_AP019368.1"/>
</dbReference>
<sequence>MISIDAFPTHVLEGQAINFVSKERKIPCHSIFLAAAGKVTSQKLPPDERIEILEFAKAACRTKNPDIIWQIAHVESSFKMKVILVEGKNILTGKNAEVFLKKGLAKDKNVDIGPLQINWRANGARSGFEPIEFMSGDFSVNFLSNRILKGYVKSCGNNWINCYHSYNEDRGRSYRIKIQSSGLRLRKILSEFL</sequence>
<reference evidence="1 2" key="1">
    <citation type="submission" date="2018-12" db="EMBL/GenBank/DDBJ databases">
        <title>Rubrispira sanarue gen. nov., sp., nov., a member of the order Silvanigrellales, isolated from a brackish lake in Hamamatsu Japan.</title>
        <authorList>
            <person name="Maejima Y."/>
            <person name="Iino T."/>
            <person name="Muraguchi Y."/>
            <person name="Fukuda K."/>
            <person name="Nojiri H."/>
            <person name="Ohkuma M."/>
            <person name="Moriuchi R."/>
            <person name="Dohra H."/>
            <person name="Kimbara K."/>
            <person name="Shintani M."/>
        </authorList>
    </citation>
    <scope>NUCLEOTIDE SEQUENCE [LARGE SCALE GENOMIC DNA]</scope>
    <source>
        <strain evidence="1 2">RF1110005</strain>
    </source>
</reference>
<name>A0A4P2VJ99_FLUSA</name>